<sequence>MLSAAGGVLISVATIEVVLGVLGNSIIMLANCMDCAKNKKLSKIGFLLTGLVTSRIFIIWIITLDACTKVFFPTTPWFSSLTEIISYIWVTVNHMNIWFAASLSIFYFLKIANFSHCVFLWLKRRTDKVLFFLVGYLLISLLISYSLVVKIMRDNKMKHINRTREIYLEKRESIINYVLVNIGIISLFMMTLTACFFLIISLWRHSKRMQSNVSGYWDPNTEAHVKAMKVLISFIFLFIFHFAGILIEIICIFLLNIFQNKLLFIFGFTMSSMYPCCHSFILILTSSWLKQASMRVLMGLKCRNENNSEPCDSLE</sequence>
<dbReference type="Pfam" id="PF05296">
    <property type="entry name" value="TAS2R"/>
    <property type="match status" value="1"/>
</dbReference>
<evidence type="ECO:0000256" key="2">
    <source>
        <dbReference type="ARBA" id="ARBA00007376"/>
    </source>
</evidence>
<feature type="transmembrane region" description="Helical" evidence="14">
    <location>
        <begin position="264"/>
        <end position="289"/>
    </location>
</feature>
<feature type="transmembrane region" description="Helical" evidence="14">
    <location>
        <begin position="44"/>
        <end position="64"/>
    </location>
</feature>
<keyword evidence="10" id="KW-0325">Glycoprotein</keyword>
<evidence type="ECO:0000256" key="8">
    <source>
        <dbReference type="ARBA" id="ARBA00023136"/>
    </source>
</evidence>
<protein>
    <recommendedName>
        <fullName evidence="13">Taste receptor type 2</fullName>
    </recommendedName>
</protein>
<evidence type="ECO:0000256" key="13">
    <source>
        <dbReference type="RuleBase" id="RU004424"/>
    </source>
</evidence>
<evidence type="ECO:0000256" key="1">
    <source>
        <dbReference type="ARBA" id="ARBA00004141"/>
    </source>
</evidence>
<dbReference type="KEGG" id="maua:101843218"/>
<dbReference type="GO" id="GO:0016020">
    <property type="term" value="C:membrane"/>
    <property type="evidence" value="ECO:0007669"/>
    <property type="project" value="UniProtKB-SubCell"/>
</dbReference>
<dbReference type="FunFam" id="1.20.1070.10:FF:000042">
    <property type="entry name" value="Taste receptor type 2 member 7"/>
    <property type="match status" value="1"/>
</dbReference>
<keyword evidence="7 13" id="KW-0297">G-protein coupled receptor</keyword>
<accession>A0A1U8BXP7</accession>
<feature type="transmembrane region" description="Helical" evidence="14">
    <location>
        <begin position="174"/>
        <end position="200"/>
    </location>
</feature>
<feature type="transmembrane region" description="Helical" evidence="14">
    <location>
        <begin position="84"/>
        <end position="109"/>
    </location>
</feature>
<keyword evidence="8 13" id="KW-0472">Membrane</keyword>
<evidence type="ECO:0000256" key="9">
    <source>
        <dbReference type="ARBA" id="ARBA00023170"/>
    </source>
</evidence>
<dbReference type="InterPro" id="IPR007960">
    <property type="entry name" value="TAS2R"/>
</dbReference>
<keyword evidence="15" id="KW-1185">Reference proteome</keyword>
<feature type="transmembrane region" description="Helical" evidence="14">
    <location>
        <begin position="230"/>
        <end position="258"/>
    </location>
</feature>
<keyword evidence="11 13" id="KW-0807">Transducer</keyword>
<keyword evidence="3 13" id="KW-0919">Taste</keyword>
<evidence type="ECO:0000256" key="10">
    <source>
        <dbReference type="ARBA" id="ARBA00023180"/>
    </source>
</evidence>
<dbReference type="RefSeq" id="XP_012970900.2">
    <property type="nucleotide sequence ID" value="XM_013115446.3"/>
</dbReference>
<dbReference type="Gene3D" id="1.20.1070.10">
    <property type="entry name" value="Rhodopsin 7-helix transmembrane proteins"/>
    <property type="match status" value="1"/>
</dbReference>
<feature type="transmembrane region" description="Helical" evidence="14">
    <location>
        <begin position="6"/>
        <end position="32"/>
    </location>
</feature>
<dbReference type="PANTHER" id="PTHR11394:SF132">
    <property type="entry name" value="TASTE RECEPTOR TYPE 2 MEMBER 105"/>
    <property type="match status" value="1"/>
</dbReference>
<keyword evidence="4 13" id="KW-0716">Sensory transduction</keyword>
<organism evidence="15 16">
    <name type="scientific">Mesocricetus auratus</name>
    <name type="common">Golden hamster</name>
    <dbReference type="NCBI Taxonomy" id="10036"/>
    <lineage>
        <taxon>Eukaryota</taxon>
        <taxon>Metazoa</taxon>
        <taxon>Chordata</taxon>
        <taxon>Craniata</taxon>
        <taxon>Vertebrata</taxon>
        <taxon>Euteleostomi</taxon>
        <taxon>Mammalia</taxon>
        <taxon>Eutheria</taxon>
        <taxon>Euarchontoglires</taxon>
        <taxon>Glires</taxon>
        <taxon>Rodentia</taxon>
        <taxon>Myomorpha</taxon>
        <taxon>Muroidea</taxon>
        <taxon>Cricetidae</taxon>
        <taxon>Cricetinae</taxon>
        <taxon>Mesocricetus</taxon>
    </lineage>
</organism>
<evidence type="ECO:0000313" key="16">
    <source>
        <dbReference type="RefSeq" id="XP_012970900.2"/>
    </source>
</evidence>
<dbReference type="GeneID" id="101843218"/>
<dbReference type="GO" id="GO:0033038">
    <property type="term" value="F:bitter taste receptor activity"/>
    <property type="evidence" value="ECO:0007669"/>
    <property type="project" value="InterPro"/>
</dbReference>
<evidence type="ECO:0000256" key="4">
    <source>
        <dbReference type="ARBA" id="ARBA00022606"/>
    </source>
</evidence>
<feature type="transmembrane region" description="Helical" evidence="14">
    <location>
        <begin position="129"/>
        <end position="148"/>
    </location>
</feature>
<dbReference type="Proteomes" id="UP000886700">
    <property type="component" value="Unplaced"/>
</dbReference>
<dbReference type="AlphaFoldDB" id="A0A1U8BXP7"/>
<dbReference type="GO" id="GO:0004930">
    <property type="term" value="F:G protein-coupled receptor activity"/>
    <property type="evidence" value="ECO:0007669"/>
    <property type="project" value="UniProtKB-KW"/>
</dbReference>
<evidence type="ECO:0000256" key="7">
    <source>
        <dbReference type="ARBA" id="ARBA00023040"/>
    </source>
</evidence>
<comment type="subcellular location">
    <subcellularLocation>
        <location evidence="1 13">Membrane</location>
        <topology evidence="1 13">Multi-pass membrane protein</topology>
    </subcellularLocation>
</comment>
<evidence type="ECO:0000256" key="12">
    <source>
        <dbReference type="RuleBase" id="RU004423"/>
    </source>
</evidence>
<reference evidence="16" key="1">
    <citation type="submission" date="2025-08" db="UniProtKB">
        <authorList>
            <consortium name="RefSeq"/>
        </authorList>
    </citation>
    <scope>IDENTIFICATION</scope>
    <source>
        <tissue evidence="16">Liver</tissue>
    </source>
</reference>
<dbReference type="SUPFAM" id="SSF81321">
    <property type="entry name" value="Family A G protein-coupled receptor-like"/>
    <property type="match status" value="1"/>
</dbReference>
<evidence type="ECO:0000256" key="14">
    <source>
        <dbReference type="SAM" id="Phobius"/>
    </source>
</evidence>
<evidence type="ECO:0000256" key="6">
    <source>
        <dbReference type="ARBA" id="ARBA00022989"/>
    </source>
</evidence>
<dbReference type="PANTHER" id="PTHR11394">
    <property type="entry name" value="TASTE RECEPTOR TYPE 2"/>
    <property type="match status" value="1"/>
</dbReference>
<proteinExistence type="inferred from homology"/>
<dbReference type="STRING" id="10036.ENSMAUP00000017050"/>
<dbReference type="OrthoDB" id="8876749at2759"/>
<keyword evidence="9 13" id="KW-0675">Receptor</keyword>
<evidence type="ECO:0000313" key="15">
    <source>
        <dbReference type="Proteomes" id="UP000886700"/>
    </source>
</evidence>
<gene>
    <name evidence="16" type="primary">LOC101843218</name>
</gene>
<evidence type="ECO:0000256" key="11">
    <source>
        <dbReference type="ARBA" id="ARBA00023224"/>
    </source>
</evidence>
<keyword evidence="6 14" id="KW-1133">Transmembrane helix</keyword>
<keyword evidence="5 13" id="KW-0812">Transmembrane</keyword>
<name>A0A1U8BXP7_MESAU</name>
<evidence type="ECO:0000256" key="3">
    <source>
        <dbReference type="ARBA" id="ARBA00022480"/>
    </source>
</evidence>
<comment type="similarity">
    <text evidence="2 12">Belongs to the G-protein coupled receptor T2R family.</text>
</comment>
<evidence type="ECO:0000256" key="5">
    <source>
        <dbReference type="ARBA" id="ARBA00022692"/>
    </source>
</evidence>